<keyword evidence="5" id="KW-1185">Reference proteome</keyword>
<dbReference type="InterPro" id="IPR036415">
    <property type="entry name" value="Lamin_tail_dom_sf"/>
</dbReference>
<dbReference type="GeneID" id="6749161"/>
<evidence type="ECO:0000259" key="3">
    <source>
        <dbReference type="PROSITE" id="PS51841"/>
    </source>
</evidence>
<proteinExistence type="predicted"/>
<protein>
    <recommendedName>
        <fullName evidence="3">LTD domain-containing protein</fullName>
    </recommendedName>
</protein>
<dbReference type="PhylomeDB" id="B3RLC7"/>
<evidence type="ECO:0000313" key="4">
    <source>
        <dbReference type="EMBL" id="EDV28744.1"/>
    </source>
</evidence>
<dbReference type="GO" id="GO:0005737">
    <property type="term" value="C:cytoplasm"/>
    <property type="evidence" value="ECO:0000318"/>
    <property type="project" value="GO_Central"/>
</dbReference>
<dbReference type="GO" id="GO:0005635">
    <property type="term" value="C:nuclear envelope"/>
    <property type="evidence" value="ECO:0000318"/>
    <property type="project" value="GO_Central"/>
</dbReference>
<reference evidence="4 5" key="1">
    <citation type="journal article" date="2008" name="Nature">
        <title>The Trichoplax genome and the nature of placozoans.</title>
        <authorList>
            <person name="Srivastava M."/>
            <person name="Begovic E."/>
            <person name="Chapman J."/>
            <person name="Putnam N.H."/>
            <person name="Hellsten U."/>
            <person name="Kawashima T."/>
            <person name="Kuo A."/>
            <person name="Mitros T."/>
            <person name="Salamov A."/>
            <person name="Carpenter M.L."/>
            <person name="Signorovitch A.Y."/>
            <person name="Moreno M.A."/>
            <person name="Kamm K."/>
            <person name="Grimwood J."/>
            <person name="Schmutz J."/>
            <person name="Shapiro H."/>
            <person name="Grigoriev I.V."/>
            <person name="Buss L.W."/>
            <person name="Schierwater B."/>
            <person name="Dellaporta S.L."/>
            <person name="Rokhsar D.S."/>
        </authorList>
    </citation>
    <scope>NUCLEOTIDE SEQUENCE [LARGE SCALE GENOMIC DNA]</scope>
    <source>
        <strain evidence="4 5">Grell-BS-1999</strain>
    </source>
</reference>
<dbReference type="STRING" id="10228.B3RLC7"/>
<name>B3RLC7_TRIAD</name>
<sequence>MEILENDWLLSSSKIDDDLGCVKHQPDHLRLYVINNRNLHQYKTIDGKLKHLGYTSNQISSSTTLNQGEAFIDKATLLEWKQENQRLKVSDDLLRDTTSKIQDKLQAYENELKILFNRLKVNENCNILKKQEIQRRIKHLEDLIVEHNDHSMPSSNLENNDDDHYEAQPIAIDFDHQKANSHHHYQHQNAENSTRLSSPTMDNHSAHDNNTRRFSKRSTKLFSATSRNTELSSMTVPTGSLPPFSCTTGTVVIADVDPNGYFVQLHNISSNQDVELGLFQIQQRTEGHIMASFQFPITFTLAAESKVTVWAADSQHPHRPPLDVLWIKEKRWPVSPNCMTILCKPNGQAMAWTSSAGVITRYQHVLKKKQDRRLHEDRNKQVSISPMDDNSIFEKRTASPTLRKRIHSPCLSTGNGGNRSINYRKSASEIITLKDLKHFTEQIGIALPFYMLVLVTEP</sequence>
<organism evidence="4 5">
    <name type="scientific">Trichoplax adhaerens</name>
    <name type="common">Trichoplax reptans</name>
    <dbReference type="NCBI Taxonomy" id="10228"/>
    <lineage>
        <taxon>Eukaryota</taxon>
        <taxon>Metazoa</taxon>
        <taxon>Placozoa</taxon>
        <taxon>Uniplacotomia</taxon>
        <taxon>Trichoplacea</taxon>
        <taxon>Trichoplacidae</taxon>
        <taxon>Trichoplax</taxon>
    </lineage>
</organism>
<dbReference type="InterPro" id="IPR042840">
    <property type="entry name" value="LMNTD1"/>
</dbReference>
<evidence type="ECO:0000256" key="1">
    <source>
        <dbReference type="SAM" id="Coils"/>
    </source>
</evidence>
<feature type="coiled-coil region" evidence="1">
    <location>
        <begin position="98"/>
        <end position="150"/>
    </location>
</feature>
<dbReference type="PROSITE" id="PS51841">
    <property type="entry name" value="LTD"/>
    <property type="match status" value="1"/>
</dbReference>
<dbReference type="PANTHER" id="PTHR47012:SF3">
    <property type="entry name" value="LAMIN TAIL DOMAIN CONTAINING 1"/>
    <property type="match status" value="1"/>
</dbReference>
<dbReference type="SUPFAM" id="SSF74853">
    <property type="entry name" value="Lamin A/C globular tail domain"/>
    <property type="match status" value="1"/>
</dbReference>
<dbReference type="Pfam" id="PF00932">
    <property type="entry name" value="LTD"/>
    <property type="match status" value="1"/>
</dbReference>
<dbReference type="Gene3D" id="2.60.40.1260">
    <property type="entry name" value="Lamin Tail domain"/>
    <property type="match status" value="1"/>
</dbReference>
<evidence type="ECO:0000256" key="2">
    <source>
        <dbReference type="SAM" id="MobiDB-lite"/>
    </source>
</evidence>
<gene>
    <name evidence="4" type="ORF">TRIADDRAFT_63507</name>
</gene>
<dbReference type="eggNOG" id="KOG0977">
    <property type="taxonomic scope" value="Eukaryota"/>
</dbReference>
<evidence type="ECO:0000313" key="5">
    <source>
        <dbReference type="Proteomes" id="UP000009022"/>
    </source>
</evidence>
<keyword evidence="1" id="KW-0175">Coiled coil</keyword>
<accession>B3RLC7</accession>
<dbReference type="InterPro" id="IPR001322">
    <property type="entry name" value="Lamin_tail_dom"/>
</dbReference>
<feature type="region of interest" description="Disordered" evidence="2">
    <location>
        <begin position="179"/>
        <end position="218"/>
    </location>
</feature>
<dbReference type="HOGENOM" id="CLU_597648_0_0_1"/>
<dbReference type="OrthoDB" id="102442at2759"/>
<dbReference type="InParanoid" id="B3RLC7"/>
<dbReference type="CTD" id="6749161"/>
<dbReference type="KEGG" id="tad:TRIADDRAFT_63507"/>
<feature type="compositionally biased region" description="Polar residues" evidence="2">
    <location>
        <begin position="187"/>
        <end position="203"/>
    </location>
</feature>
<dbReference type="RefSeq" id="XP_002107946.1">
    <property type="nucleotide sequence ID" value="XM_002107910.1"/>
</dbReference>
<feature type="domain" description="LTD" evidence="3">
    <location>
        <begin position="235"/>
        <end position="364"/>
    </location>
</feature>
<dbReference type="EMBL" id="DS985241">
    <property type="protein sequence ID" value="EDV28744.1"/>
    <property type="molecule type" value="Genomic_DNA"/>
</dbReference>
<dbReference type="AlphaFoldDB" id="B3RLC7"/>
<dbReference type="Proteomes" id="UP000009022">
    <property type="component" value="Unassembled WGS sequence"/>
</dbReference>
<dbReference type="PANTHER" id="PTHR47012">
    <property type="entry name" value="LAMIN TAIL DOMAIN-CONTAINING PROTEIN 1"/>
    <property type="match status" value="1"/>
</dbReference>